<protein>
    <submittedName>
        <fullName evidence="11">Outer membrane receptor proteins, mostly Fe transport</fullName>
    </submittedName>
</protein>
<evidence type="ECO:0000256" key="9">
    <source>
        <dbReference type="SAM" id="SignalP"/>
    </source>
</evidence>
<accession>A0A1I6NVT4</accession>
<evidence type="ECO:0000256" key="6">
    <source>
        <dbReference type="ARBA" id="ARBA00023136"/>
    </source>
</evidence>
<sequence length="893" mass="101956">MKKIVTLFLSLSCFISIYAQSIKGVVVDEDNNPLEFASVALLQQKDSLLIKYTTTGVDGKFELSEFKENTYLFQVYLMTYQANQRVLKVTNSPLNLGTIKLEKEVNNLNEIVVNAIVPIKIKQDTVAFNAKAFKVKQDDNVEDLIKKLPGVQIGTDGSVTAQGQEITKILVDGKEFFNNDPTIALKNLTADAIKSVQIIDEESDDARTTGVKDGEKTKIINLVLEEGKKSGYFGKMGAGIGTNDRYTSNFDINRFTKNSQLAVFGNLNNINNTGAAVFSRDGSRGDGSGYLTTGTAGANYNYEFKKDLNFNLDYHFGHSDREQEESSNRTEFTSETSFTNEQETTSENISDNHNVNFSLRDRSKKDTYLEFRGNFKNDNRSSSNTNTTTYFDENKIEDTNSTRNTSSDDLRNSGNLNFSYRKKINEKGRNIRVRSAISFSDNDDVNYQNSLTKYNISDVNSYTESDERTERKERNKGFNYDLSFRYMEPIIEHHLISFSTSFENNASDESLDQTKTINTIEQNPFIYQLDYTNQTFENQLGYVYSKDKIQVYLSGSLETMKQKLDIDSNSNINNKYDNFLPSATVNYEFKKGKSLRFRYNKSTSLPSSNQVTPIVNDFNPLSITVGNPNLTPEESNNVNLRMYSHNFQTAASFFSFINYSKTTNAIVTNRSIDENYVANRTYENYGSKTNIRGMIHYGNKIKGLPVRYTLRVSSSFNDYTTIIDNAYNKTKTNSNSFGLSLSNDVKNNVDITVGANYDLDKTTYSLQGRDRDYFKQNYYSKFDWDITNSFNFNTQFDYSLYTDNNFDSQTVPIWNVAVEYAFLKGKRGNLKFQVLDILDKNIEIERVSSDNYFEETFKKSLGTYAMLSFTYSIKPPSGKESKRGSDDRRRHFH</sequence>
<name>A0A1I6NVT4_9FLAO</name>
<dbReference type="InterPro" id="IPR036942">
    <property type="entry name" value="Beta-barrel_TonB_sf"/>
</dbReference>
<evidence type="ECO:0000259" key="10">
    <source>
        <dbReference type="Pfam" id="PF14905"/>
    </source>
</evidence>
<dbReference type="EMBL" id="FOZP01000001">
    <property type="protein sequence ID" value="SFS32086.1"/>
    <property type="molecule type" value="Genomic_DNA"/>
</dbReference>
<feature type="compositionally biased region" description="Basic and acidic residues" evidence="8">
    <location>
        <begin position="319"/>
        <end position="328"/>
    </location>
</feature>
<keyword evidence="7" id="KW-0998">Cell outer membrane</keyword>
<dbReference type="AlphaFoldDB" id="A0A1I6NVT4"/>
<evidence type="ECO:0000256" key="5">
    <source>
        <dbReference type="ARBA" id="ARBA00022729"/>
    </source>
</evidence>
<feature type="domain" description="Outer membrane protein beta-barrel" evidence="10">
    <location>
        <begin position="422"/>
        <end position="775"/>
    </location>
</feature>
<keyword evidence="5 9" id="KW-0732">Signal</keyword>
<dbReference type="Pfam" id="PF13715">
    <property type="entry name" value="CarbopepD_reg_2"/>
    <property type="match status" value="1"/>
</dbReference>
<evidence type="ECO:0000313" key="11">
    <source>
        <dbReference type="EMBL" id="SFS32086.1"/>
    </source>
</evidence>
<proteinExistence type="predicted"/>
<feature type="signal peptide" evidence="9">
    <location>
        <begin position="1"/>
        <end position="19"/>
    </location>
</feature>
<feature type="compositionally biased region" description="Low complexity" evidence="8">
    <location>
        <begin position="380"/>
        <end position="389"/>
    </location>
</feature>
<evidence type="ECO:0000256" key="2">
    <source>
        <dbReference type="ARBA" id="ARBA00022448"/>
    </source>
</evidence>
<dbReference type="PANTHER" id="PTHR30069:SF29">
    <property type="entry name" value="HEMOGLOBIN AND HEMOGLOBIN-HAPTOGLOBIN-BINDING PROTEIN 1-RELATED"/>
    <property type="match status" value="1"/>
</dbReference>
<feature type="region of interest" description="Disordered" evidence="8">
    <location>
        <begin position="373"/>
        <end position="415"/>
    </location>
</feature>
<gene>
    <name evidence="11" type="ORF">SAMN04488006_0639</name>
</gene>
<keyword evidence="3" id="KW-1134">Transmembrane beta strand</keyword>
<dbReference type="InterPro" id="IPR008969">
    <property type="entry name" value="CarboxyPept-like_regulatory"/>
</dbReference>
<evidence type="ECO:0000256" key="1">
    <source>
        <dbReference type="ARBA" id="ARBA00004571"/>
    </source>
</evidence>
<feature type="region of interest" description="Disordered" evidence="8">
    <location>
        <begin position="319"/>
        <end position="355"/>
    </location>
</feature>
<dbReference type="GO" id="GO:0044718">
    <property type="term" value="P:siderophore transmembrane transport"/>
    <property type="evidence" value="ECO:0007669"/>
    <property type="project" value="TreeGrafter"/>
</dbReference>
<evidence type="ECO:0000256" key="3">
    <source>
        <dbReference type="ARBA" id="ARBA00022452"/>
    </source>
</evidence>
<dbReference type="GO" id="GO:0015344">
    <property type="term" value="F:siderophore uptake transmembrane transporter activity"/>
    <property type="evidence" value="ECO:0007669"/>
    <property type="project" value="TreeGrafter"/>
</dbReference>
<dbReference type="SUPFAM" id="SSF49464">
    <property type="entry name" value="Carboxypeptidase regulatory domain-like"/>
    <property type="match status" value="1"/>
</dbReference>
<evidence type="ECO:0000256" key="4">
    <source>
        <dbReference type="ARBA" id="ARBA00022692"/>
    </source>
</evidence>
<dbReference type="SUPFAM" id="SSF56935">
    <property type="entry name" value="Porins"/>
    <property type="match status" value="1"/>
</dbReference>
<feature type="compositionally biased region" description="Low complexity" evidence="8">
    <location>
        <begin position="329"/>
        <end position="348"/>
    </location>
</feature>
<comment type="subcellular location">
    <subcellularLocation>
        <location evidence="1">Cell outer membrane</location>
        <topology evidence="1">Multi-pass membrane protein</topology>
    </subcellularLocation>
</comment>
<evidence type="ECO:0000256" key="8">
    <source>
        <dbReference type="SAM" id="MobiDB-lite"/>
    </source>
</evidence>
<dbReference type="Gene3D" id="2.60.40.1120">
    <property type="entry name" value="Carboxypeptidase-like, regulatory domain"/>
    <property type="match status" value="1"/>
</dbReference>
<dbReference type="OrthoDB" id="1682379at2"/>
<keyword evidence="4" id="KW-0812">Transmembrane</keyword>
<dbReference type="InterPro" id="IPR041700">
    <property type="entry name" value="OMP_b-brl_3"/>
</dbReference>
<dbReference type="GO" id="GO:0009279">
    <property type="term" value="C:cell outer membrane"/>
    <property type="evidence" value="ECO:0007669"/>
    <property type="project" value="UniProtKB-SubCell"/>
</dbReference>
<dbReference type="Gene3D" id="2.40.170.20">
    <property type="entry name" value="TonB-dependent receptor, beta-barrel domain"/>
    <property type="match status" value="1"/>
</dbReference>
<dbReference type="Proteomes" id="UP000199312">
    <property type="component" value="Unassembled WGS sequence"/>
</dbReference>
<evidence type="ECO:0000313" key="12">
    <source>
        <dbReference type="Proteomes" id="UP000199312"/>
    </source>
</evidence>
<keyword evidence="2" id="KW-0813">Transport</keyword>
<evidence type="ECO:0000256" key="7">
    <source>
        <dbReference type="ARBA" id="ARBA00023237"/>
    </source>
</evidence>
<keyword evidence="11" id="KW-0675">Receptor</keyword>
<dbReference type="STRING" id="593133.SAMN04488006_0639"/>
<dbReference type="Pfam" id="PF14905">
    <property type="entry name" value="OMP_b-brl_3"/>
    <property type="match status" value="1"/>
</dbReference>
<feature type="compositionally biased region" description="Basic and acidic residues" evidence="8">
    <location>
        <begin position="392"/>
        <end position="411"/>
    </location>
</feature>
<feature type="chain" id="PRO_5011573260" evidence="9">
    <location>
        <begin position="20"/>
        <end position="893"/>
    </location>
</feature>
<keyword evidence="12" id="KW-1185">Reference proteome</keyword>
<dbReference type="PANTHER" id="PTHR30069">
    <property type="entry name" value="TONB-DEPENDENT OUTER MEMBRANE RECEPTOR"/>
    <property type="match status" value="1"/>
</dbReference>
<organism evidence="11 12">
    <name type="scientific">Lutibacter maritimus</name>
    <dbReference type="NCBI Taxonomy" id="593133"/>
    <lineage>
        <taxon>Bacteria</taxon>
        <taxon>Pseudomonadati</taxon>
        <taxon>Bacteroidota</taxon>
        <taxon>Flavobacteriia</taxon>
        <taxon>Flavobacteriales</taxon>
        <taxon>Flavobacteriaceae</taxon>
        <taxon>Lutibacter</taxon>
    </lineage>
</organism>
<dbReference type="InterPro" id="IPR039426">
    <property type="entry name" value="TonB-dep_rcpt-like"/>
</dbReference>
<reference evidence="12" key="1">
    <citation type="submission" date="2016-10" db="EMBL/GenBank/DDBJ databases">
        <authorList>
            <person name="Varghese N."/>
            <person name="Submissions S."/>
        </authorList>
    </citation>
    <scope>NUCLEOTIDE SEQUENCE [LARGE SCALE GENOMIC DNA]</scope>
    <source>
        <strain evidence="12">DSM 24450</strain>
    </source>
</reference>
<dbReference type="RefSeq" id="WP_090222551.1">
    <property type="nucleotide sequence ID" value="NZ_FOZP01000001.1"/>
</dbReference>
<keyword evidence="6" id="KW-0472">Membrane</keyword>